<dbReference type="EMBL" id="MLJW01002496">
    <property type="protein sequence ID" value="OIQ74477.1"/>
    <property type="molecule type" value="Genomic_DNA"/>
</dbReference>
<sequence>MAPLAVVGLLLPAPLDAWAWQLAALVQQGLDGVLRLLAAWPLAQWHAAAPDAISLLLAAFGVLALTLPWGWRLRLPGLLLLLPLASNPGTRPAPGETEVWFADVGQGMAVVVRTARHTLLYDTGPQQAPGMSRAPHARLNALPPEGAGPALGRPGGGSDAGERIVLPLLHSLGERRLDRVVVSHDDSDHAGGAEAIARAYPEASLLTSMPLESAARFGFARMQTCVAGQRWNWDGVTFSLHNPLPLDSPRNDNAASCVLHVAARGASVLLTGDIDARQEQALHAAGNLPYADVLLVPHHGSKTSSSDALLDTVMPRAAVVQAGYRNPHRHPHPLVVARYSQRGIALWRTDLQGALLWRDAAPDTLQGWRARHPRYWHAGLESNGDPSSVD</sequence>
<dbReference type="InterPro" id="IPR001279">
    <property type="entry name" value="Metallo-B-lactamas"/>
</dbReference>
<accession>A0A1J5QER4</accession>
<dbReference type="SMART" id="SM00849">
    <property type="entry name" value="Lactamase_B"/>
    <property type="match status" value="1"/>
</dbReference>
<dbReference type="InterPro" id="IPR035681">
    <property type="entry name" value="ComA-like_MBL"/>
</dbReference>
<evidence type="ECO:0000259" key="1">
    <source>
        <dbReference type="SMART" id="SM00849"/>
    </source>
</evidence>
<dbReference type="CDD" id="cd07731">
    <property type="entry name" value="ComA-like_MBL-fold"/>
    <property type="match status" value="1"/>
</dbReference>
<gene>
    <name evidence="2" type="ORF">GALL_438690</name>
</gene>
<protein>
    <submittedName>
        <fullName evidence="2">ComEC family competence protein</fullName>
    </submittedName>
</protein>
<dbReference type="InterPro" id="IPR036866">
    <property type="entry name" value="RibonucZ/Hydroxyglut_hydro"/>
</dbReference>
<proteinExistence type="predicted"/>
<organism evidence="2">
    <name type="scientific">mine drainage metagenome</name>
    <dbReference type="NCBI Taxonomy" id="410659"/>
    <lineage>
        <taxon>unclassified sequences</taxon>
        <taxon>metagenomes</taxon>
        <taxon>ecological metagenomes</taxon>
    </lineage>
</organism>
<reference evidence="2" key="1">
    <citation type="submission" date="2016-10" db="EMBL/GenBank/DDBJ databases">
        <title>Sequence of Gallionella enrichment culture.</title>
        <authorList>
            <person name="Poehlein A."/>
            <person name="Muehling M."/>
            <person name="Daniel R."/>
        </authorList>
    </citation>
    <scope>NUCLEOTIDE SEQUENCE</scope>
</reference>
<feature type="domain" description="Metallo-beta-lactamase" evidence="1">
    <location>
        <begin position="106"/>
        <end position="324"/>
    </location>
</feature>
<dbReference type="Pfam" id="PF00753">
    <property type="entry name" value="Lactamase_B"/>
    <property type="match status" value="1"/>
</dbReference>
<dbReference type="AlphaFoldDB" id="A0A1J5QER4"/>
<comment type="caution">
    <text evidence="2">The sequence shown here is derived from an EMBL/GenBank/DDBJ whole genome shotgun (WGS) entry which is preliminary data.</text>
</comment>
<dbReference type="PANTHER" id="PTHR30619">
    <property type="entry name" value="DNA INTERNALIZATION/COMPETENCE PROTEIN COMEC/REC2"/>
    <property type="match status" value="1"/>
</dbReference>
<dbReference type="PANTHER" id="PTHR30619:SF1">
    <property type="entry name" value="RECOMBINATION PROTEIN 2"/>
    <property type="match status" value="1"/>
</dbReference>
<name>A0A1J5QER4_9ZZZZ</name>
<evidence type="ECO:0000313" key="2">
    <source>
        <dbReference type="EMBL" id="OIQ74477.1"/>
    </source>
</evidence>
<dbReference type="InterPro" id="IPR052159">
    <property type="entry name" value="Competence_DNA_uptake"/>
</dbReference>
<dbReference type="Gene3D" id="3.60.15.10">
    <property type="entry name" value="Ribonuclease Z/Hydroxyacylglutathione hydrolase-like"/>
    <property type="match status" value="1"/>
</dbReference>
<dbReference type="SUPFAM" id="SSF56281">
    <property type="entry name" value="Metallo-hydrolase/oxidoreductase"/>
    <property type="match status" value="1"/>
</dbReference>